<comment type="caution">
    <text evidence="1">The sequence shown here is derived from an EMBL/GenBank/DDBJ whole genome shotgun (WGS) entry which is preliminary data.</text>
</comment>
<accession>A0ABQ5M4A2</accession>
<evidence type="ECO:0008006" key="3">
    <source>
        <dbReference type="Google" id="ProtNLM"/>
    </source>
</evidence>
<gene>
    <name evidence="1" type="ORF">LAD12857_15600</name>
</gene>
<evidence type="ECO:0000313" key="2">
    <source>
        <dbReference type="Proteomes" id="UP001419084"/>
    </source>
</evidence>
<name>A0ABQ5M4A2_9FIRM</name>
<reference evidence="1 2" key="1">
    <citation type="journal article" date="2024" name="Int. J. Syst. Evol. Microbiol.">
        <title>Lacrimispora brassicae sp. nov. isolated from fermented cabbage, and proposal of Clostridium indicum Gundawar et al. 2019 and Clostridium methoxybenzovorans Mechichi et al. 1999 as heterotypic synonyms of Lacrimispora amygdalina (Parshina et al. 2003) Haas and Blanchard 2020 and Lacrimispora indolis (McClung and McCoy 1957) Haas and Blanchard 2020, respectively.</title>
        <authorList>
            <person name="Kobayashi H."/>
            <person name="Tanizawa Y."/>
            <person name="Sakamoto M."/>
            <person name="Ohkuma M."/>
            <person name="Tohno M."/>
        </authorList>
    </citation>
    <scope>NUCLEOTIDE SEQUENCE [LARGE SCALE GENOMIC DNA]</scope>
    <source>
        <strain evidence="1 2">DSM 12857</strain>
    </source>
</reference>
<dbReference type="RefSeq" id="WP_346064968.1">
    <property type="nucleotide sequence ID" value="NZ_BRPJ01000030.1"/>
</dbReference>
<dbReference type="Proteomes" id="UP001419084">
    <property type="component" value="Unassembled WGS sequence"/>
</dbReference>
<sequence>MKEMNNQINHKPLTVSREVQIGKTIYAVNSVFNGQHTLEEILREWVVNKALATANG</sequence>
<organism evidence="1 2">
    <name type="scientific">Lacrimispora amygdalina</name>
    <dbReference type="NCBI Taxonomy" id="253257"/>
    <lineage>
        <taxon>Bacteria</taxon>
        <taxon>Bacillati</taxon>
        <taxon>Bacillota</taxon>
        <taxon>Clostridia</taxon>
        <taxon>Lachnospirales</taxon>
        <taxon>Lachnospiraceae</taxon>
        <taxon>Lacrimispora</taxon>
    </lineage>
</organism>
<proteinExistence type="predicted"/>
<dbReference type="EMBL" id="BRPJ01000030">
    <property type="protein sequence ID" value="GLB29637.1"/>
    <property type="molecule type" value="Genomic_DNA"/>
</dbReference>
<protein>
    <recommendedName>
        <fullName evidence="3">Transposase</fullName>
    </recommendedName>
</protein>
<evidence type="ECO:0000313" key="1">
    <source>
        <dbReference type="EMBL" id="GLB29637.1"/>
    </source>
</evidence>
<keyword evidence="2" id="KW-1185">Reference proteome</keyword>